<proteinExistence type="inferred from homology"/>
<feature type="region of interest" description="Disordered" evidence="5">
    <location>
        <begin position="118"/>
        <end position="139"/>
    </location>
</feature>
<dbReference type="InterPro" id="IPR027417">
    <property type="entry name" value="P-loop_NTPase"/>
</dbReference>
<keyword evidence="3 4" id="KW-0067">ATP-binding</keyword>
<dbReference type="SUPFAM" id="SSF52540">
    <property type="entry name" value="P-loop containing nucleoside triphosphate hydrolases"/>
    <property type="match status" value="1"/>
</dbReference>
<name>A0A077ZTQ2_STYLE</name>
<dbReference type="PANTHER" id="PTHR11630">
    <property type="entry name" value="DNA REPLICATION LICENSING FACTOR MCM FAMILY MEMBER"/>
    <property type="match status" value="1"/>
</dbReference>
<evidence type="ECO:0000259" key="6">
    <source>
        <dbReference type="PROSITE" id="PS50051"/>
    </source>
</evidence>
<evidence type="ECO:0000256" key="4">
    <source>
        <dbReference type="RuleBase" id="RU004070"/>
    </source>
</evidence>
<dbReference type="InParanoid" id="A0A077ZTQ2"/>
<evidence type="ECO:0000256" key="5">
    <source>
        <dbReference type="SAM" id="MobiDB-lite"/>
    </source>
</evidence>
<keyword evidence="2 4" id="KW-0547">Nucleotide-binding</keyword>
<dbReference type="GO" id="GO:0003697">
    <property type="term" value="F:single-stranded DNA binding"/>
    <property type="evidence" value="ECO:0007669"/>
    <property type="project" value="TreeGrafter"/>
</dbReference>
<evidence type="ECO:0000313" key="8">
    <source>
        <dbReference type="Proteomes" id="UP000039865"/>
    </source>
</evidence>
<keyword evidence="4" id="KW-0238">DNA-binding</keyword>
<dbReference type="EC" id="3.6.4.12" evidence="1"/>
<evidence type="ECO:0000256" key="1">
    <source>
        <dbReference type="ARBA" id="ARBA00012551"/>
    </source>
</evidence>
<dbReference type="GO" id="GO:0005524">
    <property type="term" value="F:ATP binding"/>
    <property type="evidence" value="ECO:0007669"/>
    <property type="project" value="UniProtKB-KW"/>
</dbReference>
<evidence type="ECO:0000256" key="2">
    <source>
        <dbReference type="ARBA" id="ARBA00022741"/>
    </source>
</evidence>
<dbReference type="InterPro" id="IPR001208">
    <property type="entry name" value="MCM_dom"/>
</dbReference>
<dbReference type="Proteomes" id="UP000039865">
    <property type="component" value="Unassembled WGS sequence"/>
</dbReference>
<dbReference type="InterPro" id="IPR018525">
    <property type="entry name" value="MCM_CS"/>
</dbReference>
<dbReference type="PANTHER" id="PTHR11630:SF47">
    <property type="entry name" value="DNA HELICASE MCM8"/>
    <property type="match status" value="1"/>
</dbReference>
<comment type="similarity">
    <text evidence="4">Belongs to the MCM family.</text>
</comment>
<keyword evidence="7" id="KW-0347">Helicase</keyword>
<keyword evidence="7" id="KW-0378">Hydrolase</keyword>
<dbReference type="Gene3D" id="3.40.50.300">
    <property type="entry name" value="P-loop containing nucleotide triphosphate hydrolases"/>
    <property type="match status" value="1"/>
</dbReference>
<dbReference type="GO" id="GO:0042555">
    <property type="term" value="C:MCM complex"/>
    <property type="evidence" value="ECO:0007669"/>
    <property type="project" value="TreeGrafter"/>
</dbReference>
<organism evidence="7 8">
    <name type="scientific">Stylonychia lemnae</name>
    <name type="common">Ciliate</name>
    <dbReference type="NCBI Taxonomy" id="5949"/>
    <lineage>
        <taxon>Eukaryota</taxon>
        <taxon>Sar</taxon>
        <taxon>Alveolata</taxon>
        <taxon>Ciliophora</taxon>
        <taxon>Intramacronucleata</taxon>
        <taxon>Spirotrichea</taxon>
        <taxon>Stichotrichia</taxon>
        <taxon>Sporadotrichida</taxon>
        <taxon>Oxytrichidae</taxon>
        <taxon>Stylonychinae</taxon>
        <taxon>Stylonychia</taxon>
    </lineage>
</organism>
<accession>A0A077ZTQ2</accession>
<dbReference type="PROSITE" id="PS50051">
    <property type="entry name" value="MCM_2"/>
    <property type="match status" value="1"/>
</dbReference>
<sequence>MYQGYGGGKAAKNKALHASYIDVNSIRNSNTDYFMSTADQQTDASTTLMMNGNKVNLAELNEIHRISERKDIFYLLIKSLCPSIYGHELVKAGLLLSMFGGTDHRLKNKGEFQDFMCQGDKQNGQQDDDEGQKPGSNVRPDIHMLMVGDPGLGKSQMLKHIINVAPRGVYVCGNSTTNAGLTATLIRDQFTNEQTLEAGALVLSDLGICCIDEFDKMTSDQNSLLEAMEQQTISIAKGGILGSLSARCSIIACANPHTGHYKADHSRKASKLGLGCKEIKIYRLSCVILNDDRR</sequence>
<dbReference type="PRINTS" id="PR01657">
    <property type="entry name" value="MCMFAMILY"/>
</dbReference>
<evidence type="ECO:0000313" key="7">
    <source>
        <dbReference type="EMBL" id="CDW73293.1"/>
    </source>
</evidence>
<dbReference type="Pfam" id="PF00493">
    <property type="entry name" value="MCM"/>
    <property type="match status" value="2"/>
</dbReference>
<dbReference type="EMBL" id="CCKQ01002204">
    <property type="protein sequence ID" value="CDW73293.1"/>
    <property type="molecule type" value="Genomic_DNA"/>
</dbReference>
<keyword evidence="8" id="KW-1185">Reference proteome</keyword>
<dbReference type="GO" id="GO:0006260">
    <property type="term" value="P:DNA replication"/>
    <property type="evidence" value="ECO:0007669"/>
    <property type="project" value="InterPro"/>
</dbReference>
<feature type="domain" description="MCM C-terminal AAA(+) ATPase" evidence="6">
    <location>
        <begin position="72"/>
        <end position="294"/>
    </location>
</feature>
<evidence type="ECO:0000256" key="3">
    <source>
        <dbReference type="ARBA" id="ARBA00022840"/>
    </source>
</evidence>
<dbReference type="AlphaFoldDB" id="A0A077ZTQ2"/>
<dbReference type="GO" id="GO:0017116">
    <property type="term" value="F:single-stranded DNA helicase activity"/>
    <property type="evidence" value="ECO:0007669"/>
    <property type="project" value="TreeGrafter"/>
</dbReference>
<dbReference type="GO" id="GO:0005634">
    <property type="term" value="C:nucleus"/>
    <property type="evidence" value="ECO:0007669"/>
    <property type="project" value="TreeGrafter"/>
</dbReference>
<protein>
    <recommendedName>
        <fullName evidence="1">DNA helicase</fullName>
        <ecNumber evidence="1">3.6.4.12</ecNumber>
    </recommendedName>
</protein>
<reference evidence="7 8" key="1">
    <citation type="submission" date="2014-06" db="EMBL/GenBank/DDBJ databases">
        <authorList>
            <person name="Swart Estienne"/>
        </authorList>
    </citation>
    <scope>NUCLEOTIDE SEQUENCE [LARGE SCALE GENOMIC DNA]</scope>
    <source>
        <strain evidence="7 8">130c</strain>
    </source>
</reference>
<gene>
    <name evidence="7" type="primary">Contig11371.g12152</name>
    <name evidence="7" type="ORF">STYLEM_2269</name>
</gene>
<dbReference type="SMART" id="SM00350">
    <property type="entry name" value="MCM"/>
    <property type="match status" value="1"/>
</dbReference>
<dbReference type="PROSITE" id="PS00847">
    <property type="entry name" value="MCM_1"/>
    <property type="match status" value="1"/>
</dbReference>
<dbReference type="OrthoDB" id="422555at2759"/>
<dbReference type="InterPro" id="IPR031327">
    <property type="entry name" value="MCM"/>
</dbReference>